<dbReference type="GeneID" id="6166034"/>
<dbReference type="OrthoDB" id="28375at2157"/>
<dbReference type="HOGENOM" id="CLU_475412_0_0_2"/>
<sequence>MYLFSRRGGLAYFKLGEVAVELVPPPLAGVLSKRLREGASLVVVGPHGVGKSVAVGLVAYAAAEEGAVVIDLASDTSTFAEYLRLARRAGWAFAVFDALPPQFYAEPEVWSEQAALWRDSCGRILARADYVKRLGFPSVVVLPTELAVRCRSELAGYERLAVEPDAGLAREIFAKNSDVYCGADYADAVVERVSTWGEGVAYMALHAAKALQFCDEDPRRVADGARDAYAEKLAAYVKILYAPSCSKARRFVSLLAYRHLPPHIASQAAHYEAVESRVRTLEKLLSLADKLAGPHREYVKILALQSAEELRRLMRPGWVAKSIEATSGGIYEEVLKRVEEEVRRQCGIVRREVNLRVLAKAFVIVEEAYNDLAKATVALAMGQSPCVGKMAKLCRGGAMDEALINALIHPIRLSAEAPPSLTSGLEYYAGKRAEEVGEKGWLEVLNALYEAAERHRVDLRPFRDYVELALTRGNLITKRLALALVQSAAVAPGDAIALALKTAVELGEDTETLAAKYVEAVGDAGPIYEKCGVECREVVVEVAVASAAKAAAARPCQALRQMELALESAGYGQVVKRYKPSERCSESI</sequence>
<reference evidence="1" key="1">
    <citation type="submission" date="2008-03" db="EMBL/GenBank/DDBJ databases">
        <title>Complete sequence of Thermoproteus neutrophilus V24Sta.</title>
        <authorList>
            <consortium name="US DOE Joint Genome Institute"/>
            <person name="Copeland A."/>
            <person name="Lucas S."/>
            <person name="Lapidus A."/>
            <person name="Glavina del Rio T."/>
            <person name="Dalin E."/>
            <person name="Tice H."/>
            <person name="Bruce D."/>
            <person name="Goodwin L."/>
            <person name="Pitluck S."/>
            <person name="Sims D."/>
            <person name="Brettin T."/>
            <person name="Detter J.C."/>
            <person name="Han C."/>
            <person name="Kuske C.R."/>
            <person name="Schmutz J."/>
            <person name="Larimer F."/>
            <person name="Land M."/>
            <person name="Hauser L."/>
            <person name="Kyrpides N."/>
            <person name="Mikhailova N."/>
            <person name="Biddle J.F."/>
            <person name="Zhang Z."/>
            <person name="Fitz-Gibbon S.T."/>
            <person name="Lowe T.M."/>
            <person name="Saltikov C."/>
            <person name="House C.H."/>
            <person name="Richardson P."/>
        </authorList>
    </citation>
    <scope>NUCLEOTIDE SEQUENCE [LARGE SCALE GENOMIC DNA]</scope>
    <source>
        <strain evidence="1">V24Sta</strain>
    </source>
</reference>
<dbReference type="AlphaFoldDB" id="B1Y8U8"/>
<dbReference type="eggNOG" id="arCOG05677">
    <property type="taxonomic scope" value="Archaea"/>
</dbReference>
<protein>
    <submittedName>
        <fullName evidence="1">Uncharacterized protein</fullName>
    </submittedName>
</protein>
<gene>
    <name evidence="1" type="ordered locus">Tneu_1250</name>
</gene>
<name>B1Y8U8_PYRNV</name>
<evidence type="ECO:0000313" key="2">
    <source>
        <dbReference type="Proteomes" id="UP000001694"/>
    </source>
</evidence>
<dbReference type="RefSeq" id="WP_012350596.1">
    <property type="nucleotide sequence ID" value="NC_010525.1"/>
</dbReference>
<dbReference type="KEGG" id="tne:Tneu_1250"/>
<organism evidence="1 2">
    <name type="scientific">Pyrobaculum neutrophilum (strain DSM 2338 / JCM 9278 / NBRC 100436 / V24Sta)</name>
    <name type="common">Thermoproteus neutrophilus</name>
    <dbReference type="NCBI Taxonomy" id="444157"/>
    <lineage>
        <taxon>Archaea</taxon>
        <taxon>Thermoproteota</taxon>
        <taxon>Thermoprotei</taxon>
        <taxon>Thermoproteales</taxon>
        <taxon>Thermoproteaceae</taxon>
        <taxon>Pyrobaculum</taxon>
    </lineage>
</organism>
<evidence type="ECO:0000313" key="1">
    <source>
        <dbReference type="EMBL" id="ACB40177.1"/>
    </source>
</evidence>
<proteinExistence type="predicted"/>
<dbReference type="STRING" id="444157.Tneu_1250"/>
<dbReference type="SUPFAM" id="SSF52540">
    <property type="entry name" value="P-loop containing nucleoside triphosphate hydrolases"/>
    <property type="match status" value="1"/>
</dbReference>
<keyword evidence="2" id="KW-1185">Reference proteome</keyword>
<dbReference type="EMBL" id="CP001014">
    <property type="protein sequence ID" value="ACB40177.1"/>
    <property type="molecule type" value="Genomic_DNA"/>
</dbReference>
<dbReference type="InterPro" id="IPR027417">
    <property type="entry name" value="P-loop_NTPase"/>
</dbReference>
<accession>B1Y8U8</accession>
<dbReference type="Proteomes" id="UP000001694">
    <property type="component" value="Chromosome"/>
</dbReference>